<dbReference type="OrthoDB" id="2963168at2759"/>
<dbReference type="PANTHER" id="PTHR14187:SF5">
    <property type="entry name" value="HEAT SHOCK 70 KDA PROTEIN 12A"/>
    <property type="match status" value="1"/>
</dbReference>
<reference evidence="2" key="1">
    <citation type="submission" date="2019-10" db="EMBL/GenBank/DDBJ databases">
        <title>Conservation and host-specific expression of non-tandemly repeated heterogenous ribosome RNA gene in arbuscular mycorrhizal fungi.</title>
        <authorList>
            <person name="Maeda T."/>
            <person name="Kobayashi Y."/>
            <person name="Nakagawa T."/>
            <person name="Ezawa T."/>
            <person name="Yamaguchi K."/>
            <person name="Bino T."/>
            <person name="Nishimoto Y."/>
            <person name="Shigenobu S."/>
            <person name="Kawaguchi M."/>
        </authorList>
    </citation>
    <scope>NUCLEOTIDE SEQUENCE</scope>
    <source>
        <strain evidence="2">HR1</strain>
    </source>
</reference>
<evidence type="ECO:0000256" key="1">
    <source>
        <dbReference type="SAM" id="Coils"/>
    </source>
</evidence>
<gene>
    <name evidence="2" type="ORF">RCL2_002389400</name>
</gene>
<dbReference type="PANTHER" id="PTHR14187">
    <property type="entry name" value="ALPHA KINASE/ELONGATION FACTOR 2 KINASE"/>
    <property type="match status" value="1"/>
</dbReference>
<dbReference type="AlphaFoldDB" id="A0A8H3R1Y6"/>
<dbReference type="SUPFAM" id="SSF53067">
    <property type="entry name" value="Actin-like ATPase domain"/>
    <property type="match status" value="2"/>
</dbReference>
<dbReference type="Proteomes" id="UP000615446">
    <property type="component" value="Unassembled WGS sequence"/>
</dbReference>
<protein>
    <recommendedName>
        <fullName evidence="4">Hsp70 family protein</fullName>
    </recommendedName>
</protein>
<dbReference type="EMBL" id="BLAL01000257">
    <property type="protein sequence ID" value="GES97309.1"/>
    <property type="molecule type" value="Genomic_DNA"/>
</dbReference>
<evidence type="ECO:0000313" key="3">
    <source>
        <dbReference type="Proteomes" id="UP000615446"/>
    </source>
</evidence>
<accession>A0A8H3R1Y6</accession>
<proteinExistence type="predicted"/>
<comment type="caution">
    <text evidence="2">The sequence shown here is derived from an EMBL/GenBank/DDBJ whole genome shotgun (WGS) entry which is preliminary data.</text>
</comment>
<dbReference type="InterPro" id="IPR043129">
    <property type="entry name" value="ATPase_NBD"/>
</dbReference>
<feature type="coiled-coil region" evidence="1">
    <location>
        <begin position="430"/>
        <end position="620"/>
    </location>
</feature>
<evidence type="ECO:0008006" key="4">
    <source>
        <dbReference type="Google" id="ProtNLM"/>
    </source>
</evidence>
<organism evidence="2 3">
    <name type="scientific">Rhizophagus clarus</name>
    <dbReference type="NCBI Taxonomy" id="94130"/>
    <lineage>
        <taxon>Eukaryota</taxon>
        <taxon>Fungi</taxon>
        <taxon>Fungi incertae sedis</taxon>
        <taxon>Mucoromycota</taxon>
        <taxon>Glomeromycotina</taxon>
        <taxon>Glomeromycetes</taxon>
        <taxon>Glomerales</taxon>
        <taxon>Glomeraceae</taxon>
        <taxon>Rhizophagus</taxon>
    </lineage>
</organism>
<dbReference type="Gene3D" id="3.30.420.40">
    <property type="match status" value="1"/>
</dbReference>
<sequence>MSKLPDYRVVVDFGAIYSGFAYSHKKPPNEIFTHTDWQEYAGRFKTPTVLLYDDDLKSVQSWGFSALAKRPKRKKVIDKKPVELFKLHLGKFANKPSLPNGLDYKKAITDYLHEFGKVVISKIKDCWPNIDFFTQVLLVFTVPAEFDDNAISIMRECIFKAGLLKNQLARNLKFITELEAAAIHCMKSLKEHGISVGANFMLVDCGNDTIDLTTRQILEGERLSKITERSGDYCGGSSVDQEFLKFLESKVGANTISQVRENHCCQFQFLVQEFVRMIRMKFTGEPSEFEDTELELDEICPVIKQYCKGKYFDEMDYIDWIVDLNFNDVKKFFDPTIKKIIRLIDSQLHLSNDCSAIMLVGDFSESKYLQSRIKQEFSSKVKLISMPPQPTLAKIKGAVEYGLKWEDAPYISYDEEIKTFDDEKFDDEEIQSFDDEEKKLQDEIQNNIKQYKFLYNKLQKKYTDLTNKNIDQHQMIVNKLKKEIEEIKEINQKNRSKIESQEQMVNQLQQSLELKEDHIQDLEKEKEELNIKIESLLQKNTNLDTQLKSVVQQTALLDKEINDLNVINQKQQQRIDRSQQSLELVKNQMKNLEKVKDDEINKYKLMCDKYKEKYMELLKNNEEKIIIK</sequence>
<evidence type="ECO:0000313" key="2">
    <source>
        <dbReference type="EMBL" id="GES97309.1"/>
    </source>
</evidence>
<keyword evidence="1" id="KW-0175">Coiled coil</keyword>
<name>A0A8H3R1Y6_9GLOM</name>